<feature type="region of interest" description="Disordered" evidence="1">
    <location>
        <begin position="228"/>
        <end position="344"/>
    </location>
</feature>
<sequence>MRMDVSNITLVRLDEVSSINSVDLLQSASRAQVLPESISYNQLIRSKPDWLALYRSLYRASTPKGRSMLAEHAAFERHVQDGIRAQHFYVNDAQKAQGAEVVVLDINWKDDLRRTAYLLEKIDAITYRAIAVLADPKATGLLPSMLEGYEALRRHLPLANMLPEAVDAFASGQAPLDALCAAASSTRQQQTQHAPPPAQPASAAPSKGPAMQAAHTAAAVLSTMLGGIRQDSRRQDGGAGGGPSGSTRENGRGEGAAAVAPAAGRVGTRAVDLQPDGPAKKRVRQEEEGAAPGTEAGLAGAAGQPHRHSAPRKGARQHKPAGNGRAAKASKAAAKGKSTDGLKGRQVLVPLSQWPSWKPNKGEKRPKAGFRGEIKNVNARAGTVVVFSVHEDGYSGRCECIWPREELEKWLVPYGQEVTQAQECASLHEKT</sequence>
<evidence type="ECO:0000313" key="2">
    <source>
        <dbReference type="EMBL" id="CAE0486148.1"/>
    </source>
</evidence>
<feature type="compositionally biased region" description="Low complexity" evidence="1">
    <location>
        <begin position="182"/>
        <end position="193"/>
    </location>
</feature>
<protein>
    <submittedName>
        <fullName evidence="2">Uncharacterized protein</fullName>
    </submittedName>
</protein>
<evidence type="ECO:0000256" key="1">
    <source>
        <dbReference type="SAM" id="MobiDB-lite"/>
    </source>
</evidence>
<reference evidence="2" key="1">
    <citation type="submission" date="2021-01" db="EMBL/GenBank/DDBJ databases">
        <authorList>
            <person name="Corre E."/>
            <person name="Pelletier E."/>
            <person name="Niang G."/>
            <person name="Scheremetjew M."/>
            <person name="Finn R."/>
            <person name="Kale V."/>
            <person name="Holt S."/>
            <person name="Cochrane G."/>
            <person name="Meng A."/>
            <person name="Brown T."/>
            <person name="Cohen L."/>
        </authorList>
    </citation>
    <scope>NUCLEOTIDE SEQUENCE</scope>
    <source>
        <strain evidence="2">CCMP1320</strain>
    </source>
</reference>
<organism evidence="2">
    <name type="scientific">Dunaliella tertiolecta</name>
    <name type="common">Green alga</name>
    <dbReference type="NCBI Taxonomy" id="3047"/>
    <lineage>
        <taxon>Eukaryota</taxon>
        <taxon>Viridiplantae</taxon>
        <taxon>Chlorophyta</taxon>
        <taxon>core chlorophytes</taxon>
        <taxon>Chlorophyceae</taxon>
        <taxon>CS clade</taxon>
        <taxon>Chlamydomonadales</taxon>
        <taxon>Dunaliellaceae</taxon>
        <taxon>Dunaliella</taxon>
    </lineage>
</organism>
<feature type="compositionally biased region" description="Low complexity" evidence="1">
    <location>
        <begin position="255"/>
        <end position="271"/>
    </location>
</feature>
<feature type="compositionally biased region" description="Basic residues" evidence="1">
    <location>
        <begin position="305"/>
        <end position="319"/>
    </location>
</feature>
<feature type="region of interest" description="Disordered" evidence="1">
    <location>
        <begin position="182"/>
        <end position="215"/>
    </location>
</feature>
<name>A0A7S3VHG1_DUNTE</name>
<proteinExistence type="predicted"/>
<feature type="compositionally biased region" description="Low complexity" evidence="1">
    <location>
        <begin position="321"/>
        <end position="336"/>
    </location>
</feature>
<accession>A0A7S3VHG1</accession>
<dbReference type="EMBL" id="HBIP01002811">
    <property type="protein sequence ID" value="CAE0486148.1"/>
    <property type="molecule type" value="Transcribed_RNA"/>
</dbReference>
<dbReference type="AlphaFoldDB" id="A0A7S3VHG1"/>
<gene>
    <name evidence="2" type="ORF">DTER00134_LOCUS1187</name>
</gene>
<feature type="compositionally biased region" description="Low complexity" evidence="1">
    <location>
        <begin position="290"/>
        <end position="303"/>
    </location>
</feature>